<protein>
    <recommendedName>
        <fullName evidence="3">Cupin</fullName>
    </recommendedName>
</protein>
<dbReference type="EMBL" id="FNSO01000004">
    <property type="protein sequence ID" value="SED12025.1"/>
    <property type="molecule type" value="Genomic_DNA"/>
</dbReference>
<dbReference type="STRING" id="208445.SAMN04489727_6501"/>
<evidence type="ECO:0000313" key="2">
    <source>
        <dbReference type="Proteomes" id="UP000199622"/>
    </source>
</evidence>
<dbReference type="RefSeq" id="WP_208613437.1">
    <property type="nucleotide sequence ID" value="NZ_FNSO01000004.1"/>
</dbReference>
<proteinExistence type="predicted"/>
<gene>
    <name evidence="1" type="ORF">SAMN04489727_6501</name>
</gene>
<dbReference type="InterPro" id="IPR014710">
    <property type="entry name" value="RmlC-like_jellyroll"/>
</dbReference>
<dbReference type="AlphaFoldDB" id="A0A1H4Y2R9"/>
<name>A0A1H4Y2R9_9PSEU</name>
<dbReference type="InterPro" id="IPR011051">
    <property type="entry name" value="RmlC_Cupin_sf"/>
</dbReference>
<evidence type="ECO:0008006" key="3">
    <source>
        <dbReference type="Google" id="ProtNLM"/>
    </source>
</evidence>
<evidence type="ECO:0000313" key="1">
    <source>
        <dbReference type="EMBL" id="SED12025.1"/>
    </source>
</evidence>
<organism evidence="1 2">
    <name type="scientific">Amycolatopsis tolypomycina</name>
    <dbReference type="NCBI Taxonomy" id="208445"/>
    <lineage>
        <taxon>Bacteria</taxon>
        <taxon>Bacillati</taxon>
        <taxon>Actinomycetota</taxon>
        <taxon>Actinomycetes</taxon>
        <taxon>Pseudonocardiales</taxon>
        <taxon>Pseudonocardiaceae</taxon>
        <taxon>Amycolatopsis</taxon>
    </lineage>
</organism>
<accession>A0A1H4Y2R9</accession>
<keyword evidence="2" id="KW-1185">Reference proteome</keyword>
<sequence>MTAGTTVHAPDGTPVVLAEIGQTELLANDHVRVWEVALEPGESQPWHLHHHPYLVVNLEASPGRMDWLDGSPPRFVNEYVGGVIFRPTSPVHMLTNIGPTRYRNRLVELLDLGERVAPVPAEPVGHHVVFETDLVRAWEIVLDPGASLAGHRHRHPHVVITLDGSDTRIDTTDGPGPVETEAPGDVRYREPGGVQTLVNVGPTRYRSRLIELKYLGENR</sequence>
<dbReference type="SUPFAM" id="SSF51182">
    <property type="entry name" value="RmlC-like cupins"/>
    <property type="match status" value="1"/>
</dbReference>
<reference evidence="2" key="1">
    <citation type="submission" date="2016-10" db="EMBL/GenBank/DDBJ databases">
        <authorList>
            <person name="Varghese N."/>
            <person name="Submissions S."/>
        </authorList>
    </citation>
    <scope>NUCLEOTIDE SEQUENCE [LARGE SCALE GENOMIC DNA]</scope>
    <source>
        <strain evidence="2">DSM 44544</strain>
    </source>
</reference>
<dbReference type="Proteomes" id="UP000199622">
    <property type="component" value="Unassembled WGS sequence"/>
</dbReference>
<dbReference type="Gene3D" id="2.60.120.10">
    <property type="entry name" value="Jelly Rolls"/>
    <property type="match status" value="2"/>
</dbReference>